<organism evidence="2 3">
    <name type="scientific">Rubripirellula tenax</name>
    <dbReference type="NCBI Taxonomy" id="2528015"/>
    <lineage>
        <taxon>Bacteria</taxon>
        <taxon>Pseudomonadati</taxon>
        <taxon>Planctomycetota</taxon>
        <taxon>Planctomycetia</taxon>
        <taxon>Pirellulales</taxon>
        <taxon>Pirellulaceae</taxon>
        <taxon>Rubripirellula</taxon>
    </lineage>
</organism>
<comment type="caution">
    <text evidence="2">The sequence shown here is derived from an EMBL/GenBank/DDBJ whole genome shotgun (WGS) entry which is preliminary data.</text>
</comment>
<proteinExistence type="predicted"/>
<protein>
    <submittedName>
        <fullName evidence="2">Uncharacterized protein</fullName>
    </submittedName>
</protein>
<dbReference type="AlphaFoldDB" id="A0A5C6EDW0"/>
<accession>A0A5C6EDW0</accession>
<dbReference type="Proteomes" id="UP000318288">
    <property type="component" value="Unassembled WGS sequence"/>
</dbReference>
<reference evidence="2 3" key="1">
    <citation type="submission" date="2019-02" db="EMBL/GenBank/DDBJ databases">
        <title>Deep-cultivation of Planctomycetes and their phenomic and genomic characterization uncovers novel biology.</title>
        <authorList>
            <person name="Wiegand S."/>
            <person name="Jogler M."/>
            <person name="Boedeker C."/>
            <person name="Pinto D."/>
            <person name="Vollmers J."/>
            <person name="Rivas-Marin E."/>
            <person name="Kohn T."/>
            <person name="Peeters S.H."/>
            <person name="Heuer A."/>
            <person name="Rast P."/>
            <person name="Oberbeckmann S."/>
            <person name="Bunk B."/>
            <person name="Jeske O."/>
            <person name="Meyerdierks A."/>
            <person name="Storesund J.E."/>
            <person name="Kallscheuer N."/>
            <person name="Luecker S."/>
            <person name="Lage O.M."/>
            <person name="Pohl T."/>
            <person name="Merkel B.J."/>
            <person name="Hornburger P."/>
            <person name="Mueller R.-W."/>
            <person name="Bruemmer F."/>
            <person name="Labrenz M."/>
            <person name="Spormann A.M."/>
            <person name="Op Den Camp H."/>
            <person name="Overmann J."/>
            <person name="Amann R."/>
            <person name="Jetten M.S.M."/>
            <person name="Mascher T."/>
            <person name="Medema M.H."/>
            <person name="Devos D.P."/>
            <person name="Kaster A.-K."/>
            <person name="Ovreas L."/>
            <person name="Rohde M."/>
            <person name="Galperin M.Y."/>
            <person name="Jogler C."/>
        </authorList>
    </citation>
    <scope>NUCLEOTIDE SEQUENCE [LARGE SCALE GENOMIC DNA]</scope>
    <source>
        <strain evidence="2 3">Poly51</strain>
    </source>
</reference>
<keyword evidence="3" id="KW-1185">Reference proteome</keyword>
<feature type="region of interest" description="Disordered" evidence="1">
    <location>
        <begin position="1"/>
        <end position="30"/>
    </location>
</feature>
<sequence>MRTDDHPSVADAKYASEWPGPYASAARSSTSVSRAGFFHPQCQQTTHREAFTIKVSEPMSRPIFQTERESRMQANQKY</sequence>
<dbReference type="EMBL" id="SJPW01000007">
    <property type="protein sequence ID" value="TWU47222.1"/>
    <property type="molecule type" value="Genomic_DNA"/>
</dbReference>
<feature type="region of interest" description="Disordered" evidence="1">
    <location>
        <begin position="58"/>
        <end position="78"/>
    </location>
</feature>
<gene>
    <name evidence="2" type="ORF">Poly51_50210</name>
</gene>
<evidence type="ECO:0000313" key="2">
    <source>
        <dbReference type="EMBL" id="TWU47222.1"/>
    </source>
</evidence>
<evidence type="ECO:0000313" key="3">
    <source>
        <dbReference type="Proteomes" id="UP000318288"/>
    </source>
</evidence>
<evidence type="ECO:0000256" key="1">
    <source>
        <dbReference type="SAM" id="MobiDB-lite"/>
    </source>
</evidence>
<name>A0A5C6EDW0_9BACT</name>